<evidence type="ECO:0000256" key="2">
    <source>
        <dbReference type="ARBA" id="ARBA00022741"/>
    </source>
</evidence>
<comment type="similarity">
    <text evidence="1">Belongs to the TRAFAC class TrmE-Era-EngA-EngB-Septin-like GTPase superfamily. AIG1/Toc34/Toc159-like paraseptin GTPase family. IAN subfamily.</text>
</comment>
<organism evidence="6 7">
    <name type="scientific">Oreochromis aureus</name>
    <name type="common">Israeli tilapia</name>
    <name type="synonym">Chromis aureus</name>
    <dbReference type="NCBI Taxonomy" id="47969"/>
    <lineage>
        <taxon>Eukaryota</taxon>
        <taxon>Metazoa</taxon>
        <taxon>Chordata</taxon>
        <taxon>Craniata</taxon>
        <taxon>Vertebrata</taxon>
        <taxon>Euteleostomi</taxon>
        <taxon>Actinopterygii</taxon>
        <taxon>Neopterygii</taxon>
        <taxon>Teleostei</taxon>
        <taxon>Neoteleostei</taxon>
        <taxon>Acanthomorphata</taxon>
        <taxon>Ovalentaria</taxon>
        <taxon>Cichlomorphae</taxon>
        <taxon>Cichliformes</taxon>
        <taxon>Cichlidae</taxon>
        <taxon>African cichlids</taxon>
        <taxon>Pseudocrenilabrinae</taxon>
        <taxon>Oreochromini</taxon>
        <taxon>Oreochromis</taxon>
    </lineage>
</organism>
<feature type="domain" description="AIG1-type G" evidence="5">
    <location>
        <begin position="42"/>
        <end position="240"/>
    </location>
</feature>
<dbReference type="Proteomes" id="UP000472276">
    <property type="component" value="Unassembled WGS sequence"/>
</dbReference>
<evidence type="ECO:0000256" key="1">
    <source>
        <dbReference type="ARBA" id="ARBA00008535"/>
    </source>
</evidence>
<sequence length="335" mass="36387">MGFKNGETKRKLFTRQDSNSDTSQLYCLETLNMAYTQLYSEETELRIVLVGKTGTGKSAAGNTILGRNAFESRPSFSSVTTTCEKKENVVYSQTVAVIDTPGLFDPRQSLREVVAEIATCISFAAPGPHVFLVVLQVNRFTAEEQTTVEIIQEMFGEEAQNYTMVLFTHGDLLGENTIEELMSENQQVRELINQCSGGYHVFNNRDGDQSQVRELLRKINAMVQRNGGTYYTSRMFRDAQEAKREEMERLLRENPQMDFEEARRRAESSNKFIWAVLAGASAGAGVGAGLGAGLGALGGPAGALVGAAVGAPVGAVVGATVSAVMAVKEKACIIQ</sequence>
<keyword evidence="3" id="KW-0342">GTP-binding</keyword>
<dbReference type="Pfam" id="PF04548">
    <property type="entry name" value="AIG1"/>
    <property type="match status" value="1"/>
</dbReference>
<accession>A0A668W1X7</accession>
<keyword evidence="4" id="KW-0472">Membrane</keyword>
<dbReference type="AlphaFoldDB" id="A0A668W1X7"/>
<reference evidence="6" key="2">
    <citation type="submission" date="2025-09" db="UniProtKB">
        <authorList>
            <consortium name="Ensembl"/>
        </authorList>
    </citation>
    <scope>IDENTIFICATION</scope>
</reference>
<dbReference type="SUPFAM" id="SSF52540">
    <property type="entry name" value="P-loop containing nucleoside triphosphate hydrolases"/>
    <property type="match status" value="1"/>
</dbReference>
<reference evidence="6" key="1">
    <citation type="submission" date="2025-08" db="UniProtKB">
        <authorList>
            <consortium name="Ensembl"/>
        </authorList>
    </citation>
    <scope>IDENTIFICATION</scope>
</reference>
<dbReference type="PROSITE" id="PS51720">
    <property type="entry name" value="G_AIG1"/>
    <property type="match status" value="1"/>
</dbReference>
<evidence type="ECO:0000313" key="7">
    <source>
        <dbReference type="Proteomes" id="UP000472276"/>
    </source>
</evidence>
<proteinExistence type="inferred from homology"/>
<dbReference type="InterPro" id="IPR027417">
    <property type="entry name" value="P-loop_NTPase"/>
</dbReference>
<keyword evidence="4" id="KW-0812">Transmembrane</keyword>
<evidence type="ECO:0000256" key="3">
    <source>
        <dbReference type="ARBA" id="ARBA00023134"/>
    </source>
</evidence>
<feature type="transmembrane region" description="Helical" evidence="4">
    <location>
        <begin position="303"/>
        <end position="327"/>
    </location>
</feature>
<dbReference type="PANTHER" id="PTHR10903:SF112">
    <property type="entry name" value="SI:CH211-113E8.5"/>
    <property type="match status" value="1"/>
</dbReference>
<dbReference type="InterPro" id="IPR045058">
    <property type="entry name" value="GIMA/IAN/Toc"/>
</dbReference>
<keyword evidence="4" id="KW-1133">Transmembrane helix</keyword>
<evidence type="ECO:0000256" key="4">
    <source>
        <dbReference type="SAM" id="Phobius"/>
    </source>
</evidence>
<evidence type="ECO:0000313" key="6">
    <source>
        <dbReference type="Ensembl" id="ENSOABP00000057238.2"/>
    </source>
</evidence>
<feature type="transmembrane region" description="Helical" evidence="4">
    <location>
        <begin position="272"/>
        <end position="297"/>
    </location>
</feature>
<dbReference type="CDD" id="cd01852">
    <property type="entry name" value="AIG1"/>
    <property type="match status" value="1"/>
</dbReference>
<dbReference type="Ensembl" id="ENSOABT00000058682.2">
    <property type="protein sequence ID" value="ENSOABP00000057238.2"/>
    <property type="gene ID" value="ENSOABG00000025185.2"/>
</dbReference>
<dbReference type="PANTHER" id="PTHR10903">
    <property type="entry name" value="GTPASE, IMAP FAMILY MEMBER-RELATED"/>
    <property type="match status" value="1"/>
</dbReference>
<keyword evidence="7" id="KW-1185">Reference proteome</keyword>
<gene>
    <name evidence="6" type="primary">LOC116328908</name>
</gene>
<keyword evidence="2" id="KW-0547">Nucleotide-binding</keyword>
<dbReference type="GO" id="GO:0005525">
    <property type="term" value="F:GTP binding"/>
    <property type="evidence" value="ECO:0007669"/>
    <property type="project" value="UniProtKB-KW"/>
</dbReference>
<dbReference type="Gene3D" id="3.40.50.300">
    <property type="entry name" value="P-loop containing nucleotide triphosphate hydrolases"/>
    <property type="match status" value="1"/>
</dbReference>
<dbReference type="OMA" id="KFIWAVL"/>
<evidence type="ECO:0000259" key="5">
    <source>
        <dbReference type="PROSITE" id="PS51720"/>
    </source>
</evidence>
<dbReference type="FunFam" id="3.40.50.300:FF:000366">
    <property type="entry name" value="GTPase, IMAP family member 2"/>
    <property type="match status" value="1"/>
</dbReference>
<dbReference type="InterPro" id="IPR006703">
    <property type="entry name" value="G_AIG1"/>
</dbReference>
<name>A0A668W1X7_OREAU</name>
<protein>
    <recommendedName>
        <fullName evidence="5">AIG1-type G domain-containing protein</fullName>
    </recommendedName>
</protein>